<dbReference type="GO" id="GO:0004725">
    <property type="term" value="F:protein tyrosine phosphatase activity"/>
    <property type="evidence" value="ECO:0007669"/>
    <property type="project" value="UniProtKB-EC"/>
</dbReference>
<evidence type="ECO:0000313" key="10">
    <source>
        <dbReference type="Proteomes" id="UP000041254"/>
    </source>
</evidence>
<dbReference type="Pfam" id="PF00581">
    <property type="entry name" value="Rhodanese"/>
    <property type="match status" value="1"/>
</dbReference>
<feature type="region of interest" description="Disordered" evidence="7">
    <location>
        <begin position="1"/>
        <end position="65"/>
    </location>
</feature>
<protein>
    <recommendedName>
        <fullName evidence="2">protein-tyrosine-phosphatase</fullName>
        <ecNumber evidence="2">3.1.3.48</ecNumber>
    </recommendedName>
</protein>
<feature type="domain" description="Rhodanese" evidence="8">
    <location>
        <begin position="121"/>
        <end position="218"/>
    </location>
</feature>
<evidence type="ECO:0000256" key="7">
    <source>
        <dbReference type="SAM" id="MobiDB-lite"/>
    </source>
</evidence>
<evidence type="ECO:0000256" key="5">
    <source>
        <dbReference type="ARBA" id="ARBA00022912"/>
    </source>
</evidence>
<reference evidence="9 10" key="1">
    <citation type="submission" date="2014-11" db="EMBL/GenBank/DDBJ databases">
        <authorList>
            <person name="Zhu J."/>
            <person name="Qi W."/>
            <person name="Song R."/>
        </authorList>
    </citation>
    <scope>NUCLEOTIDE SEQUENCE [LARGE SCALE GENOMIC DNA]</scope>
</reference>
<accession>A0A0G4EKI8</accession>
<evidence type="ECO:0000256" key="1">
    <source>
        <dbReference type="ARBA" id="ARBA00011065"/>
    </source>
</evidence>
<keyword evidence="10" id="KW-1185">Reference proteome</keyword>
<evidence type="ECO:0000256" key="3">
    <source>
        <dbReference type="ARBA" id="ARBA00022618"/>
    </source>
</evidence>
<evidence type="ECO:0000256" key="4">
    <source>
        <dbReference type="ARBA" id="ARBA00022801"/>
    </source>
</evidence>
<dbReference type="GO" id="GO:0005737">
    <property type="term" value="C:cytoplasm"/>
    <property type="evidence" value="ECO:0007669"/>
    <property type="project" value="TreeGrafter"/>
</dbReference>
<evidence type="ECO:0000259" key="8">
    <source>
        <dbReference type="PROSITE" id="PS50206"/>
    </source>
</evidence>
<dbReference type="Gene3D" id="3.40.250.10">
    <property type="entry name" value="Rhodanese-like domain"/>
    <property type="match status" value="1"/>
</dbReference>
<dbReference type="EMBL" id="CDMY01000249">
    <property type="protein sequence ID" value="CEL96938.1"/>
    <property type="molecule type" value="Genomic_DNA"/>
</dbReference>
<dbReference type="SUPFAM" id="SSF52821">
    <property type="entry name" value="Rhodanese/Cell cycle control phosphatase"/>
    <property type="match status" value="1"/>
</dbReference>
<dbReference type="PRINTS" id="PR00716">
    <property type="entry name" value="MPIPHPHTASE"/>
</dbReference>
<dbReference type="SMART" id="SM00450">
    <property type="entry name" value="RHOD"/>
    <property type="match status" value="1"/>
</dbReference>
<dbReference type="STRING" id="1169540.A0A0G4EKI8"/>
<keyword evidence="3" id="KW-0132">Cell division</keyword>
<dbReference type="EC" id="3.1.3.48" evidence="2"/>
<dbReference type="Proteomes" id="UP000041254">
    <property type="component" value="Unassembled WGS sequence"/>
</dbReference>
<dbReference type="OrthoDB" id="26523at2759"/>
<evidence type="ECO:0000313" key="9">
    <source>
        <dbReference type="EMBL" id="CEL96938.1"/>
    </source>
</evidence>
<dbReference type="PhylomeDB" id="A0A0G4EKI8"/>
<dbReference type="GO" id="GO:0051301">
    <property type="term" value="P:cell division"/>
    <property type="evidence" value="ECO:0007669"/>
    <property type="project" value="UniProtKB-KW"/>
</dbReference>
<dbReference type="InterPro" id="IPR000751">
    <property type="entry name" value="MPI_Phosphatase"/>
</dbReference>
<evidence type="ECO:0000256" key="6">
    <source>
        <dbReference type="ARBA" id="ARBA00023306"/>
    </source>
</evidence>
<comment type="similarity">
    <text evidence="1">Belongs to the MPI phosphatase family.</text>
</comment>
<dbReference type="PROSITE" id="PS50206">
    <property type="entry name" value="RHODANESE_3"/>
    <property type="match status" value="1"/>
</dbReference>
<sequence length="282" mass="30773">MPAAGIQRGCGRTHWRTLTPLSSKSPINGAGPHLPLPKTTPREVSSHQGLPPPGEEAKPPVDVPTPKTAAAVEEHDCNGLCQTGPRHIILPLVTERASKHHNHHSRSTTTQLKSVMDRNFGAKTVTIVDCRYGAEFNGGHIRGALHGKSIDVVKEALWKPNGQPKYTNEHVIVFHCEYSKARGPSRTVPSCMGFSYSKVFIFDGGYNNFYRQHAKSKYVVGKYKSEDSLSPAEYAAAGEEREQRKAKADMIKAWMDGGGAHGHEGSSDSQLPKSNKLTIAHP</sequence>
<keyword evidence="6" id="KW-0131">Cell cycle</keyword>
<gene>
    <name evidence="9" type="ORF">Vbra_3931</name>
</gene>
<dbReference type="GO" id="GO:1902751">
    <property type="term" value="P:positive regulation of cell cycle G2/M phase transition"/>
    <property type="evidence" value="ECO:0007669"/>
    <property type="project" value="InterPro"/>
</dbReference>
<dbReference type="AlphaFoldDB" id="A0A0G4EKI8"/>
<dbReference type="GO" id="GO:0005634">
    <property type="term" value="C:nucleus"/>
    <property type="evidence" value="ECO:0007669"/>
    <property type="project" value="TreeGrafter"/>
</dbReference>
<dbReference type="VEuPathDB" id="CryptoDB:Vbra_3931"/>
<feature type="compositionally biased region" description="Polar residues" evidence="7">
    <location>
        <begin position="267"/>
        <end position="282"/>
    </location>
</feature>
<dbReference type="InterPro" id="IPR001763">
    <property type="entry name" value="Rhodanese-like_dom"/>
</dbReference>
<organism evidence="9 10">
    <name type="scientific">Vitrella brassicaformis (strain CCMP3155)</name>
    <dbReference type="NCBI Taxonomy" id="1169540"/>
    <lineage>
        <taxon>Eukaryota</taxon>
        <taxon>Sar</taxon>
        <taxon>Alveolata</taxon>
        <taxon>Colpodellida</taxon>
        <taxon>Vitrellaceae</taxon>
        <taxon>Vitrella</taxon>
    </lineage>
</organism>
<keyword evidence="4" id="KW-0378">Hydrolase</keyword>
<name>A0A0G4EKI8_VITBC</name>
<feature type="region of interest" description="Disordered" evidence="7">
    <location>
        <begin position="255"/>
        <end position="282"/>
    </location>
</feature>
<evidence type="ECO:0000256" key="2">
    <source>
        <dbReference type="ARBA" id="ARBA00013064"/>
    </source>
</evidence>
<keyword evidence="5" id="KW-0904">Protein phosphatase</keyword>
<dbReference type="InterPro" id="IPR036873">
    <property type="entry name" value="Rhodanese-like_dom_sf"/>
</dbReference>
<proteinExistence type="inferred from homology"/>
<dbReference type="InParanoid" id="A0A0G4EKI8"/>
<dbReference type="PANTHER" id="PTHR10828">
    <property type="entry name" value="M-PHASE INDUCER PHOSPHATASE DUAL SPECIFICITY PHOSPHATASE CDC25"/>
    <property type="match status" value="1"/>
</dbReference>